<dbReference type="SUPFAM" id="SSF103473">
    <property type="entry name" value="MFS general substrate transporter"/>
    <property type="match status" value="1"/>
</dbReference>
<evidence type="ECO:0000313" key="3">
    <source>
        <dbReference type="Proteomes" id="UP000054560"/>
    </source>
</evidence>
<evidence type="ECO:0008006" key="4">
    <source>
        <dbReference type="Google" id="ProtNLM"/>
    </source>
</evidence>
<organism evidence="2 3">
    <name type="scientific">Sphaeroforma arctica JP610</name>
    <dbReference type="NCBI Taxonomy" id="667725"/>
    <lineage>
        <taxon>Eukaryota</taxon>
        <taxon>Ichthyosporea</taxon>
        <taxon>Ichthyophonida</taxon>
        <taxon>Sphaeroforma</taxon>
    </lineage>
</organism>
<feature type="transmembrane region" description="Helical" evidence="1">
    <location>
        <begin position="6"/>
        <end position="28"/>
    </location>
</feature>
<keyword evidence="3" id="KW-1185">Reference proteome</keyword>
<dbReference type="InterPro" id="IPR036259">
    <property type="entry name" value="MFS_trans_sf"/>
</dbReference>
<keyword evidence="1" id="KW-0472">Membrane</keyword>
<accession>A0A0L0G804</accession>
<proteinExistence type="predicted"/>
<dbReference type="GO" id="GO:0022857">
    <property type="term" value="F:transmembrane transporter activity"/>
    <property type="evidence" value="ECO:0007669"/>
    <property type="project" value="InterPro"/>
</dbReference>
<name>A0A0L0G804_9EUKA</name>
<feature type="transmembrane region" description="Helical" evidence="1">
    <location>
        <begin position="84"/>
        <end position="101"/>
    </location>
</feature>
<feature type="transmembrane region" description="Helical" evidence="1">
    <location>
        <begin position="241"/>
        <end position="260"/>
    </location>
</feature>
<dbReference type="RefSeq" id="XP_014158923.1">
    <property type="nucleotide sequence ID" value="XM_014303448.1"/>
</dbReference>
<dbReference type="InterPro" id="IPR011701">
    <property type="entry name" value="MFS"/>
</dbReference>
<evidence type="ECO:0000256" key="1">
    <source>
        <dbReference type="SAM" id="Phobius"/>
    </source>
</evidence>
<dbReference type="GeneID" id="25903280"/>
<sequence>MLCSTIISIGGLPLAALVTCLALLAALFCSLKLIEPARGGSSLNLRRSSSAISAQSRTGMTGVAYAGWRHIVHTTKDFRHDKRLMVVLLFSSLTFAFSETVHNLKGVFLLDRGVRLASQGWWTAISFALSSAGSLYANELSNRLGDIGTLALCNVMSGLSMLAATYAPPQYSALLLMSGSFMWGVQWPVSSHLLNSCTLSHRRATIISVVSLVKKLGLAMCAPGLSLIVDTFCDKSNTILLAFQAASVLLMFIPVVLLLYPEEQSATALAQSFEDLMDDLHNSNPSISGETTMATVLSENILSDERLLSPNDGNETKKTR</sequence>
<dbReference type="Gene3D" id="1.20.1250.20">
    <property type="entry name" value="MFS general substrate transporter like domains"/>
    <property type="match status" value="1"/>
</dbReference>
<reference evidence="2 3" key="1">
    <citation type="submission" date="2011-02" db="EMBL/GenBank/DDBJ databases">
        <title>The Genome Sequence of Sphaeroforma arctica JP610.</title>
        <authorList>
            <consortium name="The Broad Institute Genome Sequencing Platform"/>
            <person name="Russ C."/>
            <person name="Cuomo C."/>
            <person name="Young S.K."/>
            <person name="Zeng Q."/>
            <person name="Gargeya S."/>
            <person name="Alvarado L."/>
            <person name="Berlin A."/>
            <person name="Chapman S.B."/>
            <person name="Chen Z."/>
            <person name="Freedman E."/>
            <person name="Gellesch M."/>
            <person name="Goldberg J."/>
            <person name="Griggs A."/>
            <person name="Gujja S."/>
            <person name="Heilman E."/>
            <person name="Heiman D."/>
            <person name="Howarth C."/>
            <person name="Mehta T."/>
            <person name="Neiman D."/>
            <person name="Pearson M."/>
            <person name="Roberts A."/>
            <person name="Saif S."/>
            <person name="Shea T."/>
            <person name="Shenoy N."/>
            <person name="Sisk P."/>
            <person name="Stolte C."/>
            <person name="Sykes S."/>
            <person name="White J."/>
            <person name="Yandava C."/>
            <person name="Burger G."/>
            <person name="Gray M.W."/>
            <person name="Holland P.W.H."/>
            <person name="King N."/>
            <person name="Lang F.B.F."/>
            <person name="Roger A.J."/>
            <person name="Ruiz-Trillo I."/>
            <person name="Haas B."/>
            <person name="Nusbaum C."/>
            <person name="Birren B."/>
        </authorList>
    </citation>
    <scope>NUCLEOTIDE SEQUENCE [LARGE SCALE GENOMIC DNA]</scope>
    <source>
        <strain evidence="2 3">JP610</strain>
    </source>
</reference>
<feature type="transmembrane region" description="Helical" evidence="1">
    <location>
        <begin position="173"/>
        <end position="194"/>
    </location>
</feature>
<dbReference type="EMBL" id="KQ241725">
    <property type="protein sequence ID" value="KNC85021.1"/>
    <property type="molecule type" value="Genomic_DNA"/>
</dbReference>
<dbReference type="Proteomes" id="UP000054560">
    <property type="component" value="Unassembled WGS sequence"/>
</dbReference>
<dbReference type="AlphaFoldDB" id="A0A0L0G804"/>
<feature type="transmembrane region" description="Helical" evidence="1">
    <location>
        <begin position="206"/>
        <end position="229"/>
    </location>
</feature>
<keyword evidence="1" id="KW-0812">Transmembrane</keyword>
<dbReference type="Pfam" id="PF07690">
    <property type="entry name" value="MFS_1"/>
    <property type="match status" value="1"/>
</dbReference>
<feature type="transmembrane region" description="Helical" evidence="1">
    <location>
        <begin position="149"/>
        <end position="167"/>
    </location>
</feature>
<gene>
    <name evidence="2" type="ORF">SARC_02776</name>
</gene>
<evidence type="ECO:0000313" key="2">
    <source>
        <dbReference type="EMBL" id="KNC85021.1"/>
    </source>
</evidence>
<feature type="transmembrane region" description="Helical" evidence="1">
    <location>
        <begin position="121"/>
        <end position="137"/>
    </location>
</feature>
<keyword evidence="1" id="KW-1133">Transmembrane helix</keyword>
<protein>
    <recommendedName>
        <fullName evidence="4">Major facilitator superfamily (MFS) profile domain-containing protein</fullName>
    </recommendedName>
</protein>